<keyword evidence="1 3" id="KW-0807">Transducer</keyword>
<name>A0ABT0XF42_9BACI</name>
<dbReference type="InterPro" id="IPR029151">
    <property type="entry name" value="Sensor-like_sf"/>
</dbReference>
<evidence type="ECO:0000256" key="1">
    <source>
        <dbReference type="ARBA" id="ARBA00023224"/>
    </source>
</evidence>
<dbReference type="InterPro" id="IPR004090">
    <property type="entry name" value="Chemotax_Me-accpt_rcpt"/>
</dbReference>
<dbReference type="InterPro" id="IPR004089">
    <property type="entry name" value="MCPsignal_dom"/>
</dbReference>
<evidence type="ECO:0000256" key="2">
    <source>
        <dbReference type="ARBA" id="ARBA00029447"/>
    </source>
</evidence>
<organism evidence="6 7">
    <name type="scientific">Alkalicoccobacillus plakortidis</name>
    <dbReference type="NCBI Taxonomy" id="444060"/>
    <lineage>
        <taxon>Bacteria</taxon>
        <taxon>Bacillati</taxon>
        <taxon>Bacillota</taxon>
        <taxon>Bacilli</taxon>
        <taxon>Bacillales</taxon>
        <taxon>Bacillaceae</taxon>
        <taxon>Alkalicoccobacillus</taxon>
    </lineage>
</organism>
<gene>
    <name evidence="6" type="ORF">NDM98_02655</name>
</gene>
<reference evidence="6" key="1">
    <citation type="submission" date="2022-06" db="EMBL/GenBank/DDBJ databases">
        <title>Alkalicoccobacillus porphyridii sp. nov., isolated from a marine red alga, Porphyridium purpureum and reclassification of Shouchella plakortidis and Shouchella gibsonii as Alkalicoccobacillus plakortidis comb. nov. and Alkalicoccobacillus gibsonii comb. nov.</title>
        <authorList>
            <person name="Kim K.H."/>
            <person name="Lee J.K."/>
            <person name="Han D.M."/>
            <person name="Baek J.H."/>
            <person name="Jeon C.O."/>
        </authorList>
    </citation>
    <scope>NUCLEOTIDE SEQUENCE</scope>
    <source>
        <strain evidence="6">DSM 19153</strain>
    </source>
</reference>
<dbReference type="Gene3D" id="1.10.287.950">
    <property type="entry name" value="Methyl-accepting chemotaxis protein"/>
    <property type="match status" value="1"/>
</dbReference>
<dbReference type="PRINTS" id="PR00260">
    <property type="entry name" value="CHEMTRNSDUCR"/>
</dbReference>
<feature type="coiled-coil region" evidence="4">
    <location>
        <begin position="211"/>
        <end position="284"/>
    </location>
</feature>
<dbReference type="Gene3D" id="3.30.450.20">
    <property type="entry name" value="PAS domain"/>
    <property type="match status" value="1"/>
</dbReference>
<evidence type="ECO:0000256" key="3">
    <source>
        <dbReference type="PROSITE-ProRule" id="PRU00284"/>
    </source>
</evidence>
<comment type="caution">
    <text evidence="6">The sequence shown here is derived from an EMBL/GenBank/DDBJ whole genome shotgun (WGS) entry which is preliminary data.</text>
</comment>
<evidence type="ECO:0000259" key="5">
    <source>
        <dbReference type="PROSITE" id="PS50111"/>
    </source>
</evidence>
<accession>A0ABT0XF42</accession>
<feature type="domain" description="Methyl-accepting transducer" evidence="5">
    <location>
        <begin position="49"/>
        <end position="285"/>
    </location>
</feature>
<dbReference type="PROSITE" id="PS50111">
    <property type="entry name" value="CHEMOTAXIS_TRANSDUC_2"/>
    <property type="match status" value="1"/>
</dbReference>
<evidence type="ECO:0000256" key="4">
    <source>
        <dbReference type="SAM" id="Coils"/>
    </source>
</evidence>
<dbReference type="Pfam" id="PF22673">
    <property type="entry name" value="MCP-like_PDC_1"/>
    <property type="match status" value="1"/>
</dbReference>
<protein>
    <submittedName>
        <fullName evidence="6">Methyl-accepting chemotaxis protein</fullName>
    </submittedName>
</protein>
<sequence>MLKIWTKSSEHNDTELMLKLENQRLLEVINESQVASDQMIAAVHEVDQSVFQLTKIADQSTSAGVDLQSNGQQALVEIQQTSSILYDTAKTASEMNQSCRSMEEQAEATSDSITMINQSLEKTNEEAKQLVTFNTFARSRIEALISQSQEITRMNQMIQSVSRQTSLLSFNASIEAARAGEHGNGFAVVAKEIKKLADQNAEASKHSSIILEGLEQAINEVVQSVKEEKDSVDSLIHEIKEITNQLGSIHSLMNQTTGLINQTREDSERQSEKTKEAAIQLERVVNRVEQTIQSVDQTVIFIENQHSEISHLNLIGQDLTRTSANLATSVGKLDLNSQTTTTMSADDIHKMTQLVKEIAAESVLKTSEKKDHEAILLRYYHQVENIEAIWSNQDNGSFIFSYPKAGLLNANQRKWWKEAMEGVYYHSEPYISAITKGTCVTFSAPIKRDGLIIGVVGVDITIDTKDSN</sequence>
<keyword evidence="7" id="KW-1185">Reference proteome</keyword>
<dbReference type="PANTHER" id="PTHR32089:SF112">
    <property type="entry name" value="LYSOZYME-LIKE PROTEIN-RELATED"/>
    <property type="match status" value="1"/>
</dbReference>
<dbReference type="SUPFAM" id="SSF58104">
    <property type="entry name" value="Methyl-accepting chemotaxis protein (MCP) signaling domain"/>
    <property type="match status" value="1"/>
</dbReference>
<dbReference type="Pfam" id="PF00015">
    <property type="entry name" value="MCPsignal"/>
    <property type="match status" value="1"/>
</dbReference>
<dbReference type="EMBL" id="JAMQJY010000001">
    <property type="protein sequence ID" value="MCM2674521.1"/>
    <property type="molecule type" value="Genomic_DNA"/>
</dbReference>
<dbReference type="CDD" id="cd12913">
    <property type="entry name" value="PDC1_MCP_like"/>
    <property type="match status" value="1"/>
</dbReference>
<dbReference type="SMART" id="SM00283">
    <property type="entry name" value="MA"/>
    <property type="match status" value="1"/>
</dbReference>
<dbReference type="Proteomes" id="UP001203665">
    <property type="component" value="Unassembled WGS sequence"/>
</dbReference>
<proteinExistence type="inferred from homology"/>
<dbReference type="RefSeq" id="WP_251604390.1">
    <property type="nucleotide sequence ID" value="NZ_JAMQJY010000001.1"/>
</dbReference>
<keyword evidence="4" id="KW-0175">Coiled coil</keyword>
<evidence type="ECO:0000313" key="7">
    <source>
        <dbReference type="Proteomes" id="UP001203665"/>
    </source>
</evidence>
<evidence type="ECO:0000313" key="6">
    <source>
        <dbReference type="EMBL" id="MCM2674521.1"/>
    </source>
</evidence>
<dbReference type="PANTHER" id="PTHR32089">
    <property type="entry name" value="METHYL-ACCEPTING CHEMOTAXIS PROTEIN MCPB"/>
    <property type="match status" value="1"/>
</dbReference>
<comment type="similarity">
    <text evidence="2">Belongs to the methyl-accepting chemotaxis (MCP) protein family.</text>
</comment>
<dbReference type="SUPFAM" id="SSF103190">
    <property type="entry name" value="Sensory domain-like"/>
    <property type="match status" value="1"/>
</dbReference>